<dbReference type="Proteomes" id="UP001331761">
    <property type="component" value="Unassembled WGS sequence"/>
</dbReference>
<gene>
    <name evidence="3" type="ORF">GCK32_001129</name>
</gene>
<keyword evidence="2" id="KW-0812">Transmembrane</keyword>
<keyword evidence="4" id="KW-1185">Reference proteome</keyword>
<protein>
    <submittedName>
        <fullName evidence="3">Uncharacterized protein</fullName>
    </submittedName>
</protein>
<accession>A0AAN8FUB6</accession>
<comment type="caution">
    <text evidence="3">The sequence shown here is derived from an EMBL/GenBank/DDBJ whole genome shotgun (WGS) entry which is preliminary data.</text>
</comment>
<name>A0AAN8FUB6_TRICO</name>
<evidence type="ECO:0000313" key="4">
    <source>
        <dbReference type="Proteomes" id="UP001331761"/>
    </source>
</evidence>
<feature type="compositionally biased region" description="Basic and acidic residues" evidence="1">
    <location>
        <begin position="161"/>
        <end position="171"/>
    </location>
</feature>
<evidence type="ECO:0000313" key="3">
    <source>
        <dbReference type="EMBL" id="KAK5983514.1"/>
    </source>
</evidence>
<feature type="region of interest" description="Disordered" evidence="1">
    <location>
        <begin position="289"/>
        <end position="364"/>
    </location>
</feature>
<sequence>MRAHSKVLETVIKIHPNYSAEVLHEKEIALPAKTVYEPELASYTTSTGENHLWVKHRQDIYYNFNIDEIKKNGNKRRNHLHKFPDDPISQIGETQLVYANEHGLVMKKCNATSCFYLHHSIDDPTESKCLFSTNENIITGVLMRPRPKTTKSPFTTVAAKKKSENVRPKRETGGNRAYVPIILLGLITFIYLCVFFFFAFKPHPHSNLAELSTIVEEEMAHLSILATKAVKSLRSGTKPKLPPLMLMKLPDETTQASLEEVCCPGATCETYSPPRSPDMKMLPVRPVQSETLPGRRATNTNAKSNTTLPDQGNQAQLKSIRQLKHSTLSQRPDNKPSPENKGGRKRTSGMPRKDSVVMAPVASI</sequence>
<proteinExistence type="predicted"/>
<evidence type="ECO:0000256" key="2">
    <source>
        <dbReference type="SAM" id="Phobius"/>
    </source>
</evidence>
<dbReference type="EMBL" id="WIXE01003903">
    <property type="protein sequence ID" value="KAK5983514.1"/>
    <property type="molecule type" value="Genomic_DNA"/>
</dbReference>
<organism evidence="3 4">
    <name type="scientific">Trichostrongylus colubriformis</name>
    <name type="common">Black scour worm</name>
    <dbReference type="NCBI Taxonomy" id="6319"/>
    <lineage>
        <taxon>Eukaryota</taxon>
        <taxon>Metazoa</taxon>
        <taxon>Ecdysozoa</taxon>
        <taxon>Nematoda</taxon>
        <taxon>Chromadorea</taxon>
        <taxon>Rhabditida</taxon>
        <taxon>Rhabditina</taxon>
        <taxon>Rhabditomorpha</taxon>
        <taxon>Strongyloidea</taxon>
        <taxon>Trichostrongylidae</taxon>
        <taxon>Trichostrongylus</taxon>
    </lineage>
</organism>
<feature type="transmembrane region" description="Helical" evidence="2">
    <location>
        <begin position="177"/>
        <end position="200"/>
    </location>
</feature>
<feature type="region of interest" description="Disordered" evidence="1">
    <location>
        <begin position="152"/>
        <end position="171"/>
    </location>
</feature>
<feature type="compositionally biased region" description="Polar residues" evidence="1">
    <location>
        <begin position="297"/>
        <end position="331"/>
    </location>
</feature>
<feature type="compositionally biased region" description="Basic and acidic residues" evidence="1">
    <location>
        <begin position="332"/>
        <end position="342"/>
    </location>
</feature>
<keyword evidence="2" id="KW-1133">Transmembrane helix</keyword>
<keyword evidence="2" id="KW-0472">Membrane</keyword>
<evidence type="ECO:0000256" key="1">
    <source>
        <dbReference type="SAM" id="MobiDB-lite"/>
    </source>
</evidence>
<dbReference type="AlphaFoldDB" id="A0AAN8FUB6"/>
<reference evidence="3 4" key="1">
    <citation type="submission" date="2019-10" db="EMBL/GenBank/DDBJ databases">
        <title>Assembly and Annotation for the nematode Trichostrongylus colubriformis.</title>
        <authorList>
            <person name="Martin J."/>
        </authorList>
    </citation>
    <scope>NUCLEOTIDE SEQUENCE [LARGE SCALE GENOMIC DNA]</scope>
    <source>
        <strain evidence="3">G859</strain>
        <tissue evidence="3">Whole worm</tissue>
    </source>
</reference>